<dbReference type="AlphaFoldDB" id="A0A538U3M0"/>
<feature type="compositionally biased region" description="Basic residues" evidence="3">
    <location>
        <begin position="158"/>
        <end position="172"/>
    </location>
</feature>
<feature type="domain" description="Peptidase M28" evidence="4">
    <location>
        <begin position="389"/>
        <end position="584"/>
    </location>
</feature>
<evidence type="ECO:0000256" key="3">
    <source>
        <dbReference type="SAM" id="MobiDB-lite"/>
    </source>
</evidence>
<dbReference type="EMBL" id="VBPB01000222">
    <property type="protein sequence ID" value="TMQ70488.1"/>
    <property type="molecule type" value="Genomic_DNA"/>
</dbReference>
<evidence type="ECO:0000313" key="5">
    <source>
        <dbReference type="EMBL" id="TMQ70488.1"/>
    </source>
</evidence>
<feature type="compositionally biased region" description="Basic and acidic residues" evidence="3">
    <location>
        <begin position="141"/>
        <end position="150"/>
    </location>
</feature>
<dbReference type="Proteomes" id="UP000319771">
    <property type="component" value="Unassembled WGS sequence"/>
</dbReference>
<dbReference type="InterPro" id="IPR040234">
    <property type="entry name" value="QC/QCL"/>
</dbReference>
<evidence type="ECO:0000256" key="2">
    <source>
        <dbReference type="ARBA" id="ARBA00023315"/>
    </source>
</evidence>
<dbReference type="PANTHER" id="PTHR12283:SF6">
    <property type="entry name" value="GLUTAMINYL-PEPTIDE CYCLOTRANSFERASE-RELATED"/>
    <property type="match status" value="1"/>
</dbReference>
<reference evidence="5 6" key="1">
    <citation type="journal article" date="2019" name="Nat. Microbiol.">
        <title>Mediterranean grassland soil C-N compound turnover is dependent on rainfall and depth, and is mediated by genomically divergent microorganisms.</title>
        <authorList>
            <person name="Diamond S."/>
            <person name="Andeer P.F."/>
            <person name="Li Z."/>
            <person name="Crits-Christoph A."/>
            <person name="Burstein D."/>
            <person name="Anantharaman K."/>
            <person name="Lane K.R."/>
            <person name="Thomas B.C."/>
            <person name="Pan C."/>
            <person name="Northen T.R."/>
            <person name="Banfield J.F."/>
        </authorList>
    </citation>
    <scope>NUCLEOTIDE SEQUENCE [LARGE SCALE GENOMIC DNA]</scope>
    <source>
        <strain evidence="5">WS_11</strain>
    </source>
</reference>
<keyword evidence="1" id="KW-0808">Transferase</keyword>
<dbReference type="InterPro" id="IPR007484">
    <property type="entry name" value="Peptidase_M28"/>
</dbReference>
<evidence type="ECO:0000313" key="6">
    <source>
        <dbReference type="Proteomes" id="UP000319771"/>
    </source>
</evidence>
<feature type="compositionally biased region" description="Basic residues" evidence="3">
    <location>
        <begin position="10"/>
        <end position="26"/>
    </location>
</feature>
<feature type="region of interest" description="Disordered" evidence="3">
    <location>
        <begin position="141"/>
        <end position="298"/>
    </location>
</feature>
<gene>
    <name evidence="5" type="ORF">E6K81_12495</name>
</gene>
<feature type="compositionally biased region" description="Basic and acidic residues" evidence="3">
    <location>
        <begin position="197"/>
        <end position="225"/>
    </location>
</feature>
<dbReference type="Gene3D" id="3.40.630.10">
    <property type="entry name" value="Zn peptidases"/>
    <property type="match status" value="1"/>
</dbReference>
<feature type="region of interest" description="Disordered" evidence="3">
    <location>
        <begin position="1"/>
        <end position="118"/>
    </location>
</feature>
<feature type="compositionally biased region" description="Basic and acidic residues" evidence="3">
    <location>
        <begin position="236"/>
        <end position="248"/>
    </location>
</feature>
<dbReference type="GO" id="GO:0008270">
    <property type="term" value="F:zinc ion binding"/>
    <property type="evidence" value="ECO:0007669"/>
    <property type="project" value="TreeGrafter"/>
</dbReference>
<evidence type="ECO:0000256" key="1">
    <source>
        <dbReference type="ARBA" id="ARBA00022679"/>
    </source>
</evidence>
<proteinExistence type="predicted"/>
<dbReference type="PANTHER" id="PTHR12283">
    <property type="entry name" value="GLUTAMINYL-PEPTIDE CYCLOTRANSFERASE"/>
    <property type="match status" value="1"/>
</dbReference>
<keyword evidence="2" id="KW-0012">Acyltransferase</keyword>
<protein>
    <submittedName>
        <fullName evidence="5">M28 family peptidase</fullName>
    </submittedName>
</protein>
<feature type="compositionally biased region" description="Basic residues" evidence="3">
    <location>
        <begin position="285"/>
        <end position="298"/>
    </location>
</feature>
<dbReference type="SUPFAM" id="SSF53187">
    <property type="entry name" value="Zn-dependent exopeptidases"/>
    <property type="match status" value="1"/>
</dbReference>
<organism evidence="5 6">
    <name type="scientific">Eiseniibacteriota bacterium</name>
    <dbReference type="NCBI Taxonomy" id="2212470"/>
    <lineage>
        <taxon>Bacteria</taxon>
        <taxon>Candidatus Eiseniibacteriota</taxon>
    </lineage>
</organism>
<dbReference type="Pfam" id="PF04389">
    <property type="entry name" value="Peptidase_M28"/>
    <property type="match status" value="1"/>
</dbReference>
<comment type="caution">
    <text evidence="5">The sequence shown here is derived from an EMBL/GenBank/DDBJ whole genome shotgun (WGS) entry which is preliminary data.</text>
</comment>
<sequence length="596" mass="65410">MPGGGDDGRRRHAQQRLHASGRRAAARLHVGPDQRSRAQARLHRLGAGGVRQRLERDPGLAGGPSHAAAARLRREHPDAGQFRVAPHRGQRRAEPLAARPVPGSRRGLRQAARGDRPQARVLEPAAAHHLQPQPQHRVLEQRHAHQHLDQRGVAAAARAHRGLSQRGPRRAARAAPRDRDGIPAGGQFDRLRRQHRRGPEPEPELHARPEGDLPRQAEHGEDQHQHGAHRHLLAAQERDPPGRDRPAHQPDLGGPPERERDRFLRFQQQRHRQRGAGVQPEPRPAARHHQPQHPHRAARPAHLLMRQGGPVLAVALAAAAAATTCASRPRYEVDGARALARVQHQVVAGPRIPGTPGHQAVRDWIAAELKRLGGRVERQSFTVGGHGTPAERRIVLCAHYDTRPWCDQDPDSAHRLDPMPGANDAGSGVAVLLEVAEVMSRHAPPLAVDLVFFDGEDQGRADQPDEFLLGARGYARRLGAARPTAAFLFDMVGDKDLAIHPEQRSAEQAANLVAMVLEGARATGAHGFFDAPRHRLTDDHVPLMEAGVPAVDIIDFDYPAWHTHRDLPDQVSAKSLAEVARVAAWLVYASPLTQTR</sequence>
<evidence type="ECO:0000259" key="4">
    <source>
        <dbReference type="Pfam" id="PF04389"/>
    </source>
</evidence>
<name>A0A538U3M0_UNCEI</name>
<accession>A0A538U3M0</accession>
<dbReference type="GO" id="GO:0016603">
    <property type="term" value="F:glutaminyl-peptide cyclotransferase activity"/>
    <property type="evidence" value="ECO:0007669"/>
    <property type="project" value="TreeGrafter"/>
</dbReference>